<evidence type="ECO:0000256" key="3">
    <source>
        <dbReference type="RuleBase" id="RU362073"/>
    </source>
</evidence>
<evidence type="ECO:0000313" key="7">
    <source>
        <dbReference type="EMBL" id="QZA76642.1"/>
    </source>
</evidence>
<dbReference type="Gene3D" id="6.10.10.10">
    <property type="entry name" value="Flagellar export chaperone, C-terminal domain"/>
    <property type="match status" value="1"/>
</dbReference>
<organism evidence="7 8">
    <name type="scientific">Deefgea tanakiae</name>
    <dbReference type="NCBI Taxonomy" id="2865840"/>
    <lineage>
        <taxon>Bacteria</taxon>
        <taxon>Pseudomonadati</taxon>
        <taxon>Pseudomonadota</taxon>
        <taxon>Betaproteobacteria</taxon>
        <taxon>Neisseriales</taxon>
        <taxon>Chitinibacteraceae</taxon>
        <taxon>Deefgea</taxon>
    </lineage>
</organism>
<evidence type="ECO:0000313" key="8">
    <source>
        <dbReference type="Proteomes" id="UP000825679"/>
    </source>
</evidence>
<feature type="region of interest" description="Disordered" evidence="4">
    <location>
        <begin position="1"/>
        <end position="36"/>
    </location>
</feature>
<dbReference type="InterPro" id="IPR042187">
    <property type="entry name" value="Flagellin_C_sub2"/>
</dbReference>
<dbReference type="PANTHER" id="PTHR42792">
    <property type="entry name" value="FLAGELLIN"/>
    <property type="match status" value="1"/>
</dbReference>
<dbReference type="Proteomes" id="UP000825679">
    <property type="component" value="Chromosome"/>
</dbReference>
<evidence type="ECO:0000256" key="4">
    <source>
        <dbReference type="SAM" id="MobiDB-lite"/>
    </source>
</evidence>
<keyword evidence="3" id="KW-0964">Secreted</keyword>
<name>A0ABX8Z249_9NEIS</name>
<comment type="similarity">
    <text evidence="1 3">Belongs to the bacterial flagellin family.</text>
</comment>
<keyword evidence="8" id="KW-1185">Reference proteome</keyword>
<gene>
    <name evidence="7" type="ORF">K4H28_09895</name>
</gene>
<accession>A0ABX8Z249</accession>
<evidence type="ECO:0000256" key="2">
    <source>
        <dbReference type="ARBA" id="ARBA00023143"/>
    </source>
</evidence>
<dbReference type="PANTHER" id="PTHR42792:SF2">
    <property type="entry name" value="FLAGELLIN"/>
    <property type="match status" value="1"/>
</dbReference>
<keyword evidence="7" id="KW-0282">Flagellum</keyword>
<sequence>MMINPNSNFASLTAQNNTSRAQSAQESSLQKLSSGSRINSAKDDAAGAAIIQQFAAQIVGSNQAVRNLSDGVSLAQTTEGALSSISDNTERLRELSVAAGNSTLSASDRQALQAEADALSQSNNDIVKNTQFNGQAVLQGGQFNFQAGANAGDQLSLSNSPLGGQAGLNSVAGRIDLSSTAAATASLQALDADIETISGQRANLGAFESRLDSGIQNLQTTSVNMSAAKSRIADTDYAAETARLAQENIRTNAGLAMQVQARANAGQVLSLLR</sequence>
<feature type="domain" description="Flagellin C-terminal" evidence="6">
    <location>
        <begin position="187"/>
        <end position="272"/>
    </location>
</feature>
<dbReference type="Pfam" id="PF00700">
    <property type="entry name" value="Flagellin_C"/>
    <property type="match status" value="1"/>
</dbReference>
<keyword evidence="7" id="KW-0969">Cilium</keyword>
<evidence type="ECO:0000259" key="6">
    <source>
        <dbReference type="Pfam" id="PF00700"/>
    </source>
</evidence>
<dbReference type="InterPro" id="IPR001492">
    <property type="entry name" value="Flagellin"/>
</dbReference>
<evidence type="ECO:0000259" key="5">
    <source>
        <dbReference type="Pfam" id="PF00669"/>
    </source>
</evidence>
<dbReference type="InterPro" id="IPR046358">
    <property type="entry name" value="Flagellin_C"/>
</dbReference>
<comment type="function">
    <text evidence="3">Flagellin is the subunit protein which polymerizes to form the filaments of bacterial flagella.</text>
</comment>
<evidence type="ECO:0000256" key="1">
    <source>
        <dbReference type="ARBA" id="ARBA00005709"/>
    </source>
</evidence>
<comment type="subcellular location">
    <subcellularLocation>
        <location evidence="3">Secreted</location>
    </subcellularLocation>
    <subcellularLocation>
        <location evidence="3">Bacterial flagellum</location>
    </subcellularLocation>
</comment>
<proteinExistence type="inferred from homology"/>
<keyword evidence="2 3" id="KW-0975">Bacterial flagellum</keyword>
<dbReference type="Pfam" id="PF00669">
    <property type="entry name" value="Flagellin_N"/>
    <property type="match status" value="1"/>
</dbReference>
<dbReference type="RefSeq" id="WP_221005046.1">
    <property type="nucleotide sequence ID" value="NZ_CP081150.1"/>
</dbReference>
<dbReference type="PRINTS" id="PR00207">
    <property type="entry name" value="FLAGELLIN"/>
</dbReference>
<dbReference type="Gene3D" id="1.20.1330.10">
    <property type="entry name" value="f41 fragment of flagellin, N-terminal domain"/>
    <property type="match status" value="1"/>
</dbReference>
<feature type="domain" description="Flagellin N-terminal" evidence="5">
    <location>
        <begin position="6"/>
        <end position="140"/>
    </location>
</feature>
<reference evidence="7 8" key="1">
    <citation type="submission" date="2021-08" db="EMBL/GenBank/DDBJ databases">
        <title>complete genome sequencing of Deefgea sp. D25.</title>
        <authorList>
            <person name="Bae J.-W."/>
            <person name="Gim D.-H."/>
        </authorList>
    </citation>
    <scope>NUCLEOTIDE SEQUENCE [LARGE SCALE GENOMIC DNA]</scope>
    <source>
        <strain evidence="7 8">D25</strain>
    </source>
</reference>
<keyword evidence="7" id="KW-0966">Cell projection</keyword>
<protein>
    <recommendedName>
        <fullName evidence="3">Flagellin</fullName>
    </recommendedName>
</protein>
<dbReference type="InterPro" id="IPR001029">
    <property type="entry name" value="Flagellin_N"/>
</dbReference>
<dbReference type="EMBL" id="CP081150">
    <property type="protein sequence ID" value="QZA76642.1"/>
    <property type="molecule type" value="Genomic_DNA"/>
</dbReference>
<dbReference type="SUPFAM" id="SSF64518">
    <property type="entry name" value="Phase 1 flagellin"/>
    <property type="match status" value="1"/>
</dbReference>